<evidence type="ECO:0000256" key="1">
    <source>
        <dbReference type="ARBA" id="ARBA00001273"/>
    </source>
</evidence>
<dbReference type="SUPFAM" id="SSF56655">
    <property type="entry name" value="Carbohydrate phosphatase"/>
    <property type="match status" value="1"/>
</dbReference>
<evidence type="ECO:0000256" key="8">
    <source>
        <dbReference type="ARBA" id="ARBA00023277"/>
    </source>
</evidence>
<comment type="subcellular location">
    <subcellularLocation>
        <location evidence="12">Cytoplasm</location>
    </subcellularLocation>
</comment>
<evidence type="ECO:0000256" key="3">
    <source>
        <dbReference type="ARBA" id="ARBA00013093"/>
    </source>
</evidence>
<dbReference type="GO" id="GO:0006002">
    <property type="term" value="P:fructose 6-phosphate metabolic process"/>
    <property type="evidence" value="ECO:0007669"/>
    <property type="project" value="TreeGrafter"/>
</dbReference>
<dbReference type="Proteomes" id="UP000739538">
    <property type="component" value="Unassembled WGS sequence"/>
</dbReference>
<feature type="binding site" evidence="12">
    <location>
        <position position="107"/>
    </location>
    <ligand>
        <name>Mg(2+)</name>
        <dbReference type="ChEBI" id="CHEBI:18420"/>
        <label>2</label>
    </ligand>
</feature>
<gene>
    <name evidence="12 16" type="primary">fbp</name>
    <name evidence="16" type="ORF">KDA27_01870</name>
</gene>
<comment type="catalytic activity">
    <reaction evidence="1 12">
        <text>beta-D-fructose 1,6-bisphosphate + H2O = beta-D-fructose 6-phosphate + phosphate</text>
        <dbReference type="Rhea" id="RHEA:11064"/>
        <dbReference type="ChEBI" id="CHEBI:15377"/>
        <dbReference type="ChEBI" id="CHEBI:32966"/>
        <dbReference type="ChEBI" id="CHEBI:43474"/>
        <dbReference type="ChEBI" id="CHEBI:57634"/>
        <dbReference type="EC" id="3.1.3.11"/>
    </reaction>
</comment>
<reference evidence="16" key="1">
    <citation type="submission" date="2020-04" db="EMBL/GenBank/DDBJ databases">
        <authorList>
            <person name="Zhang T."/>
        </authorList>
    </citation>
    <scope>NUCLEOTIDE SEQUENCE</scope>
    <source>
        <strain evidence="16">HKST-UBA02</strain>
    </source>
</reference>
<sequence>MNLLQKAFPFATGEFSGVMRELMLAGKIISSKVRRAGLVHEMGLTGRVNVQGEQVQFLDEFSNETIVRMLGTSGHVCVMSSEENADPIPVAPGYPCGKYVVTIDPLDGSTNIDVNVSTGTIFSVHERVTASGPGTLEDVLQPGSTQVAAGYIIYGSSTMMVYAARDCGVYGFTLDPTIGEFLLSHPNIKTPEHSTVYSANEGNTSSWSPEDRELVRALRDGEGPGGTPLTARYVGSLVSDFHRNLLRGGIYFYPATQAKPNGKLRLLSECNPLAFVAEQAGGMATNGAERILDIVPKELHQRVPLYIGSRAEVQYVVDAFRRR</sequence>
<dbReference type="PANTHER" id="PTHR11556:SF35">
    <property type="entry name" value="SEDOHEPTULOSE-1,7-BISPHOSPHATASE, CHLOROPLASTIC"/>
    <property type="match status" value="1"/>
</dbReference>
<feature type="binding site" evidence="12">
    <location>
        <position position="82"/>
    </location>
    <ligand>
        <name>Mg(2+)</name>
        <dbReference type="ChEBI" id="CHEBI:18420"/>
        <label>1</label>
    </ligand>
</feature>
<dbReference type="InterPro" id="IPR044015">
    <property type="entry name" value="FBPase_C_dom"/>
</dbReference>
<evidence type="ECO:0000256" key="13">
    <source>
        <dbReference type="RuleBase" id="RU000508"/>
    </source>
</evidence>
<keyword evidence="5 12" id="KW-0479">Metal-binding</keyword>
<name>A0A956SBM8_UNCEI</name>
<comment type="similarity">
    <text evidence="2 12 13">Belongs to the FBPase class 1 family.</text>
</comment>
<feature type="domain" description="Fructose-1-6-bisphosphatase class I N-terminal" evidence="14">
    <location>
        <begin position="5"/>
        <end position="186"/>
    </location>
</feature>
<feature type="binding site" evidence="12">
    <location>
        <position position="269"/>
    </location>
    <ligand>
        <name>Mg(2+)</name>
        <dbReference type="ChEBI" id="CHEBI:18420"/>
        <label>2</label>
    </ligand>
</feature>
<comment type="caution">
    <text evidence="12">Lacks conserved residue(s) required for the propagation of feature annotation.</text>
</comment>
<comment type="caution">
    <text evidence="16">The sequence shown here is derived from an EMBL/GenBank/DDBJ whole genome shotgun (WGS) entry which is preliminary data.</text>
</comment>
<feature type="binding site" evidence="12">
    <location>
        <position position="263"/>
    </location>
    <ligand>
        <name>substrate</name>
    </ligand>
</feature>
<evidence type="ECO:0000256" key="7">
    <source>
        <dbReference type="ARBA" id="ARBA00022842"/>
    </source>
</evidence>
<evidence type="ECO:0000256" key="5">
    <source>
        <dbReference type="ARBA" id="ARBA00022723"/>
    </source>
</evidence>
<dbReference type="GO" id="GO:0006000">
    <property type="term" value="P:fructose metabolic process"/>
    <property type="evidence" value="ECO:0007669"/>
    <property type="project" value="TreeGrafter"/>
</dbReference>
<evidence type="ECO:0000256" key="2">
    <source>
        <dbReference type="ARBA" id="ARBA00010941"/>
    </source>
</evidence>
<evidence type="ECO:0000313" key="16">
    <source>
        <dbReference type="EMBL" id="MCA9754520.1"/>
    </source>
</evidence>
<dbReference type="EC" id="3.1.3.11" evidence="3 12"/>
<dbReference type="Gene3D" id="3.30.540.10">
    <property type="entry name" value="Fructose-1,6-Bisphosphatase, subunit A, domain 1"/>
    <property type="match status" value="1"/>
</dbReference>
<accession>A0A956SBM8</accession>
<evidence type="ECO:0000256" key="11">
    <source>
        <dbReference type="ARBA" id="ARBA00081210"/>
    </source>
</evidence>
<feature type="binding site" evidence="12">
    <location>
        <position position="233"/>
    </location>
    <ligand>
        <name>substrate</name>
    </ligand>
</feature>
<dbReference type="PIRSF" id="PIRSF000904">
    <property type="entry name" value="FBPtase_SBPase"/>
    <property type="match status" value="1"/>
</dbReference>
<dbReference type="Gene3D" id="3.40.190.80">
    <property type="match status" value="1"/>
</dbReference>
<dbReference type="GO" id="GO:0042132">
    <property type="term" value="F:fructose 1,6-bisphosphate 1-phosphatase activity"/>
    <property type="evidence" value="ECO:0007669"/>
    <property type="project" value="UniProtKB-UniRule"/>
</dbReference>
<dbReference type="AlphaFoldDB" id="A0A956SBM8"/>
<evidence type="ECO:0000256" key="10">
    <source>
        <dbReference type="ARBA" id="ARBA00072069"/>
    </source>
</evidence>
<comment type="subunit">
    <text evidence="12">Homotetramer.</text>
</comment>
<dbReference type="Pfam" id="PF18913">
    <property type="entry name" value="FBPase_C"/>
    <property type="match status" value="1"/>
</dbReference>
<evidence type="ECO:0000256" key="9">
    <source>
        <dbReference type="ARBA" id="ARBA00024331"/>
    </source>
</evidence>
<dbReference type="GO" id="GO:0006094">
    <property type="term" value="P:gluconeogenesis"/>
    <property type="evidence" value="ECO:0007669"/>
    <property type="project" value="UniProtKB-UniRule"/>
</dbReference>
<keyword evidence="6 12" id="KW-0378">Hydrolase</keyword>
<feature type="domain" description="Fructose-1-6-bisphosphatase class 1 C-terminal" evidence="15">
    <location>
        <begin position="191"/>
        <end position="317"/>
    </location>
</feature>
<dbReference type="EMBL" id="JAGQHS010000005">
    <property type="protein sequence ID" value="MCA9754520.1"/>
    <property type="molecule type" value="Genomic_DNA"/>
</dbReference>
<dbReference type="GO" id="GO:0005986">
    <property type="term" value="P:sucrose biosynthetic process"/>
    <property type="evidence" value="ECO:0007669"/>
    <property type="project" value="TreeGrafter"/>
</dbReference>
<dbReference type="FunFam" id="3.30.540.10:FF:000002">
    <property type="entry name" value="Fructose-1,6-bisphosphatase class 1"/>
    <property type="match status" value="1"/>
</dbReference>
<feature type="binding site" evidence="12">
    <location>
        <position position="200"/>
    </location>
    <ligand>
        <name>substrate</name>
    </ligand>
</feature>
<evidence type="ECO:0000256" key="12">
    <source>
        <dbReference type="HAMAP-Rule" id="MF_01855"/>
    </source>
</evidence>
<dbReference type="NCBIfam" id="NF006778">
    <property type="entry name" value="PRK09293.1-1"/>
    <property type="match status" value="1"/>
</dbReference>
<dbReference type="Pfam" id="PF00316">
    <property type="entry name" value="FBPase"/>
    <property type="match status" value="1"/>
</dbReference>
<dbReference type="HAMAP" id="MF_01855">
    <property type="entry name" value="FBPase_class1"/>
    <property type="match status" value="1"/>
</dbReference>
<dbReference type="GO" id="GO:0005829">
    <property type="term" value="C:cytosol"/>
    <property type="evidence" value="ECO:0007669"/>
    <property type="project" value="TreeGrafter"/>
</dbReference>
<comment type="cofactor">
    <cofactor evidence="12">
        <name>Mg(2+)</name>
        <dbReference type="ChEBI" id="CHEBI:18420"/>
    </cofactor>
    <text evidence="12">Binds 2 magnesium ions per subunit.</text>
</comment>
<dbReference type="PRINTS" id="PR00115">
    <property type="entry name" value="F16BPHPHTASE"/>
</dbReference>
<dbReference type="CDD" id="cd00354">
    <property type="entry name" value="FBPase"/>
    <property type="match status" value="1"/>
</dbReference>
<feature type="binding site" evidence="12">
    <location>
        <position position="104"/>
    </location>
    <ligand>
        <name>Mg(2+)</name>
        <dbReference type="ChEBI" id="CHEBI:18420"/>
        <label>1</label>
    </ligand>
</feature>
<keyword evidence="4 12" id="KW-0963">Cytoplasm</keyword>
<dbReference type="PANTHER" id="PTHR11556">
    <property type="entry name" value="FRUCTOSE-1,6-BISPHOSPHATASE-RELATED"/>
    <property type="match status" value="1"/>
</dbReference>
<organism evidence="16 17">
    <name type="scientific">Eiseniibacteriota bacterium</name>
    <dbReference type="NCBI Taxonomy" id="2212470"/>
    <lineage>
        <taxon>Bacteria</taxon>
        <taxon>Candidatus Eiseniibacteriota</taxon>
    </lineage>
</organism>
<proteinExistence type="inferred from homology"/>
<dbReference type="InterPro" id="IPR033391">
    <property type="entry name" value="FBPase_N"/>
</dbReference>
<dbReference type="InterPro" id="IPR028343">
    <property type="entry name" value="FBPtase"/>
</dbReference>
<dbReference type="GO" id="GO:0030388">
    <property type="term" value="P:fructose 1,6-bisphosphate metabolic process"/>
    <property type="evidence" value="ECO:0007669"/>
    <property type="project" value="TreeGrafter"/>
</dbReference>
<evidence type="ECO:0000259" key="15">
    <source>
        <dbReference type="Pfam" id="PF18913"/>
    </source>
</evidence>
<feature type="binding site" evidence="12">
    <location>
        <position position="106"/>
    </location>
    <ligand>
        <name>Mg(2+)</name>
        <dbReference type="ChEBI" id="CHEBI:18420"/>
        <label>1</label>
    </ligand>
</feature>
<comment type="pathway">
    <text evidence="9">Carbohydrate biosynthesis.</text>
</comment>
<feature type="binding site" evidence="12">
    <location>
        <position position="104"/>
    </location>
    <ligand>
        <name>Mg(2+)</name>
        <dbReference type="ChEBI" id="CHEBI:18420"/>
        <label>2</label>
    </ligand>
</feature>
<keyword evidence="7 12" id="KW-0460">Magnesium</keyword>
<dbReference type="PIRSF" id="PIRSF500210">
    <property type="entry name" value="FBPtase"/>
    <property type="match status" value="1"/>
</dbReference>
<evidence type="ECO:0000313" key="17">
    <source>
        <dbReference type="Proteomes" id="UP000739538"/>
    </source>
</evidence>
<dbReference type="InterPro" id="IPR000146">
    <property type="entry name" value="FBPase_class-1"/>
</dbReference>
<evidence type="ECO:0000259" key="14">
    <source>
        <dbReference type="Pfam" id="PF00316"/>
    </source>
</evidence>
<evidence type="ECO:0000256" key="4">
    <source>
        <dbReference type="ARBA" id="ARBA00022490"/>
    </source>
</evidence>
<dbReference type="GO" id="GO:0000287">
    <property type="term" value="F:magnesium ion binding"/>
    <property type="evidence" value="ECO:0007669"/>
    <property type="project" value="UniProtKB-UniRule"/>
</dbReference>
<keyword evidence="8 12" id="KW-0119">Carbohydrate metabolism</keyword>
<evidence type="ECO:0000256" key="6">
    <source>
        <dbReference type="ARBA" id="ARBA00022801"/>
    </source>
</evidence>
<reference evidence="16" key="2">
    <citation type="journal article" date="2021" name="Microbiome">
        <title>Successional dynamics and alternative stable states in a saline activated sludge microbial community over 9 years.</title>
        <authorList>
            <person name="Wang Y."/>
            <person name="Ye J."/>
            <person name="Ju F."/>
            <person name="Liu L."/>
            <person name="Boyd J.A."/>
            <person name="Deng Y."/>
            <person name="Parks D.H."/>
            <person name="Jiang X."/>
            <person name="Yin X."/>
            <person name="Woodcroft B.J."/>
            <person name="Tyson G.W."/>
            <person name="Hugenholtz P."/>
            <person name="Polz M.F."/>
            <person name="Zhang T."/>
        </authorList>
    </citation>
    <scope>NUCLEOTIDE SEQUENCE</scope>
    <source>
        <strain evidence="16">HKST-UBA02</strain>
    </source>
</reference>
<protein>
    <recommendedName>
        <fullName evidence="10 12">Fructose-1,6-bisphosphatase class 1</fullName>
        <shortName evidence="12">FBPase class 1</shortName>
        <ecNumber evidence="3 12">3.1.3.11</ecNumber>
    </recommendedName>
    <alternativeName>
        <fullName evidence="11 12">D-fructose-1,6-bisphosphate 1-phosphohydrolase class 1</fullName>
    </alternativeName>
</protein>
<dbReference type="FunFam" id="3.40.190.80:FF:000001">
    <property type="entry name" value="Fructose-1,6-bisphosphatase class 1"/>
    <property type="match status" value="1"/>
</dbReference>